<keyword evidence="6" id="KW-0862">Zinc</keyword>
<dbReference type="SUPFAM" id="SSF52025">
    <property type="entry name" value="PA domain"/>
    <property type="match status" value="1"/>
</dbReference>
<dbReference type="InterPro" id="IPR007484">
    <property type="entry name" value="Peptidase_M28"/>
</dbReference>
<evidence type="ECO:0000313" key="10">
    <source>
        <dbReference type="EMBL" id="QIK79874.1"/>
    </source>
</evidence>
<evidence type="ECO:0000256" key="1">
    <source>
        <dbReference type="ARBA" id="ARBA00022438"/>
    </source>
</evidence>
<protein>
    <submittedName>
        <fullName evidence="10">M28 family peptidase</fullName>
    </submittedName>
</protein>
<keyword evidence="4 8" id="KW-0732">Signal</keyword>
<dbReference type="PANTHER" id="PTHR12147">
    <property type="entry name" value="METALLOPEPTIDASE M28 FAMILY MEMBER"/>
    <property type="match status" value="1"/>
</dbReference>
<dbReference type="FunFam" id="3.40.630.10:FF:000088">
    <property type="entry name" value="Peptidase M20"/>
    <property type="match status" value="1"/>
</dbReference>
<gene>
    <name evidence="10" type="ORF">G7077_01980</name>
</gene>
<dbReference type="KEGG" id="spii:G7077_01980"/>
<feature type="signal peptide" evidence="8">
    <location>
        <begin position="1"/>
        <end position="17"/>
    </location>
</feature>
<dbReference type="GO" id="GO:0006508">
    <property type="term" value="P:proteolysis"/>
    <property type="evidence" value="ECO:0007669"/>
    <property type="project" value="UniProtKB-KW"/>
</dbReference>
<keyword evidence="5" id="KW-0378">Hydrolase</keyword>
<dbReference type="Gene3D" id="3.40.630.10">
    <property type="entry name" value="Zn peptidases"/>
    <property type="match status" value="1"/>
</dbReference>
<evidence type="ECO:0000313" key="11">
    <source>
        <dbReference type="Proteomes" id="UP000503222"/>
    </source>
</evidence>
<dbReference type="CDD" id="cd04821">
    <property type="entry name" value="PA_M28_1_2"/>
    <property type="match status" value="1"/>
</dbReference>
<dbReference type="Proteomes" id="UP000503222">
    <property type="component" value="Chromosome"/>
</dbReference>
<feature type="compositionally biased region" description="Basic and acidic residues" evidence="7">
    <location>
        <begin position="531"/>
        <end position="555"/>
    </location>
</feature>
<feature type="region of interest" description="Disordered" evidence="7">
    <location>
        <begin position="529"/>
        <end position="555"/>
    </location>
</feature>
<evidence type="ECO:0000256" key="7">
    <source>
        <dbReference type="SAM" id="MobiDB-lite"/>
    </source>
</evidence>
<accession>A0A6G7YT18</accession>
<keyword evidence="1" id="KW-0031">Aminopeptidase</keyword>
<evidence type="ECO:0000256" key="2">
    <source>
        <dbReference type="ARBA" id="ARBA00022670"/>
    </source>
</evidence>
<evidence type="ECO:0000256" key="8">
    <source>
        <dbReference type="SAM" id="SignalP"/>
    </source>
</evidence>
<keyword evidence="11" id="KW-1185">Reference proteome</keyword>
<organism evidence="10 11">
    <name type="scientific">Sphingomonas piscis</name>
    <dbReference type="NCBI Taxonomy" id="2714943"/>
    <lineage>
        <taxon>Bacteria</taxon>
        <taxon>Pseudomonadati</taxon>
        <taxon>Pseudomonadota</taxon>
        <taxon>Alphaproteobacteria</taxon>
        <taxon>Sphingomonadales</taxon>
        <taxon>Sphingomonadaceae</taxon>
        <taxon>Sphingomonas</taxon>
    </lineage>
</organism>
<reference evidence="10 11" key="1">
    <citation type="submission" date="2020-03" db="EMBL/GenBank/DDBJ databases">
        <title>Sphingomonas sp. nov., isolated from fish.</title>
        <authorList>
            <person name="Hyun D.-W."/>
            <person name="Bae J.-W."/>
        </authorList>
    </citation>
    <scope>NUCLEOTIDE SEQUENCE [LARGE SCALE GENOMIC DNA]</scope>
    <source>
        <strain evidence="10 11">HDW15B</strain>
    </source>
</reference>
<sequence length="555" mass="59520">MCGVALAAAAAPLAAQSAPTFQPARLATHIKTLSDDSFEGRAPASPGEKKTIDYLVAQMQAAGVQPGGDLVNGKRGWTQAVPLLMSQWSAAPTVSIQTTTGTLPLVQTEQVSVRAPLNGQTALNLSNAPLVFAGYGVSAPERGWDDFKGQDVRGKILVVLINDPDFETAQGAFGGKAMTYYGRWTYKYEEAARRGAAGVLIVHETAPASYGWNTVKNSNTNVMFDIVRKTPAADHPALEAWIQRDTAVQLFKAAGLDFEAAKRAAQRKDFVPMDLKARLTVSGTATAKVITSYNVAGLLPGKARPNETVVYSAHWDHLGVGQPDARGDTIYNGAVDNASGTALLLEEARAFARAPRTDRSLLFLFVTAEERGLLGSAYYANNPLYPLGTTVGVINADALNVWGRSRNFSMSGSAKLGLLDLLIEEAAKRGRRFEPDAHPEAGSFYRSDHFSMAKVGVPAISFDSGEDMVDGGSARGAVLAADYVDKAYHQPADEYSDRWDLRGLADDASLLYAVGRRLANSTMWPNWSEDSEFRATRNKSAAERPLEAAGKGERG</sequence>
<name>A0A6G7YT18_9SPHN</name>
<dbReference type="GO" id="GO:0004177">
    <property type="term" value="F:aminopeptidase activity"/>
    <property type="evidence" value="ECO:0007669"/>
    <property type="project" value="UniProtKB-KW"/>
</dbReference>
<evidence type="ECO:0000256" key="6">
    <source>
        <dbReference type="ARBA" id="ARBA00022833"/>
    </source>
</evidence>
<evidence type="ECO:0000259" key="9">
    <source>
        <dbReference type="Pfam" id="PF04389"/>
    </source>
</evidence>
<feature type="chain" id="PRO_5026010683" evidence="8">
    <location>
        <begin position="18"/>
        <end position="555"/>
    </location>
</feature>
<dbReference type="GO" id="GO:0046872">
    <property type="term" value="F:metal ion binding"/>
    <property type="evidence" value="ECO:0007669"/>
    <property type="project" value="UniProtKB-KW"/>
</dbReference>
<evidence type="ECO:0000256" key="4">
    <source>
        <dbReference type="ARBA" id="ARBA00022729"/>
    </source>
</evidence>
<feature type="domain" description="Peptidase M28" evidence="9">
    <location>
        <begin position="294"/>
        <end position="497"/>
    </location>
</feature>
<dbReference type="PANTHER" id="PTHR12147:SF56">
    <property type="entry name" value="AMINOPEPTIDASE YDR415C-RELATED"/>
    <property type="match status" value="1"/>
</dbReference>
<keyword evidence="3" id="KW-0479">Metal-binding</keyword>
<dbReference type="GO" id="GO:0008235">
    <property type="term" value="F:metalloexopeptidase activity"/>
    <property type="evidence" value="ECO:0007669"/>
    <property type="project" value="InterPro"/>
</dbReference>
<dbReference type="AlphaFoldDB" id="A0A6G7YT18"/>
<dbReference type="SUPFAM" id="SSF53187">
    <property type="entry name" value="Zn-dependent exopeptidases"/>
    <property type="match status" value="1"/>
</dbReference>
<evidence type="ECO:0000256" key="5">
    <source>
        <dbReference type="ARBA" id="ARBA00022801"/>
    </source>
</evidence>
<dbReference type="InterPro" id="IPR046450">
    <property type="entry name" value="PA_dom_sf"/>
</dbReference>
<keyword evidence="2" id="KW-0645">Protease</keyword>
<dbReference type="CDD" id="cd05660">
    <property type="entry name" value="M28_like_PA"/>
    <property type="match status" value="1"/>
</dbReference>
<proteinExistence type="predicted"/>
<dbReference type="Pfam" id="PF04389">
    <property type="entry name" value="Peptidase_M28"/>
    <property type="match status" value="1"/>
</dbReference>
<evidence type="ECO:0000256" key="3">
    <source>
        <dbReference type="ARBA" id="ARBA00022723"/>
    </source>
</evidence>
<dbReference type="InterPro" id="IPR045175">
    <property type="entry name" value="M28_fam"/>
</dbReference>
<dbReference type="EMBL" id="CP049869">
    <property type="protein sequence ID" value="QIK79874.1"/>
    <property type="molecule type" value="Genomic_DNA"/>
</dbReference>
<dbReference type="Gene3D" id="3.50.30.30">
    <property type="match status" value="1"/>
</dbReference>